<dbReference type="EMBL" id="CYSR01000030">
    <property type="protein sequence ID" value="CUI00854.1"/>
    <property type="molecule type" value="Genomic_DNA"/>
</dbReference>
<feature type="signal peptide" evidence="1">
    <location>
        <begin position="1"/>
        <end position="29"/>
    </location>
</feature>
<evidence type="ECO:0000313" key="3">
    <source>
        <dbReference type="Proteomes" id="UP000051326"/>
    </source>
</evidence>
<sequence length="175" mass="18309">MPMVRKTALSQAFAAGLAMALAVGQPGSAEEWARPLFSNQIRAVSGIGTGTGAAEPQAFQLAFLHEFGSLLLGGTVSSNRSGILTRAVQAEETHQLRLHAGYDFGPATGVVTLGGVQAEGSRGRRQGTLFGLGMRVSLNRALQLRGEVLHHEAGPRDGSGRPRGETLSVSAAFRF</sequence>
<dbReference type="Proteomes" id="UP000051326">
    <property type="component" value="Unassembled WGS sequence"/>
</dbReference>
<dbReference type="STRING" id="1396826.PHA8399_02991"/>
<proteinExistence type="predicted"/>
<keyword evidence="1" id="KW-0732">Signal</keyword>
<gene>
    <name evidence="2" type="ORF">PHA8399_02991</name>
</gene>
<evidence type="ECO:0008006" key="4">
    <source>
        <dbReference type="Google" id="ProtNLM"/>
    </source>
</evidence>
<feature type="chain" id="PRO_5006064251" description="Outer membrane protein beta-barrel domain-containing protein" evidence="1">
    <location>
        <begin position="30"/>
        <end position="175"/>
    </location>
</feature>
<protein>
    <recommendedName>
        <fullName evidence="4">Outer membrane protein beta-barrel domain-containing protein</fullName>
    </recommendedName>
</protein>
<dbReference type="SUPFAM" id="SSF56935">
    <property type="entry name" value="Porins"/>
    <property type="match status" value="1"/>
</dbReference>
<reference evidence="2 3" key="1">
    <citation type="submission" date="2015-09" db="EMBL/GenBank/DDBJ databases">
        <authorList>
            <consortium name="Swine Surveillance"/>
        </authorList>
    </citation>
    <scope>NUCLEOTIDE SEQUENCE [LARGE SCALE GENOMIC DNA]</scope>
    <source>
        <strain evidence="2 3">CECT 8399</strain>
    </source>
</reference>
<accession>A0A0P1HBR0</accession>
<dbReference type="AlphaFoldDB" id="A0A0P1HBR0"/>
<evidence type="ECO:0000313" key="2">
    <source>
        <dbReference type="EMBL" id="CUI00854.1"/>
    </source>
</evidence>
<evidence type="ECO:0000256" key="1">
    <source>
        <dbReference type="SAM" id="SignalP"/>
    </source>
</evidence>
<organism evidence="2 3">
    <name type="scientific">Leisingera aquaemixtae</name>
    <dbReference type="NCBI Taxonomy" id="1396826"/>
    <lineage>
        <taxon>Bacteria</taxon>
        <taxon>Pseudomonadati</taxon>
        <taxon>Pseudomonadota</taxon>
        <taxon>Alphaproteobacteria</taxon>
        <taxon>Rhodobacterales</taxon>
        <taxon>Roseobacteraceae</taxon>
        <taxon>Leisingera</taxon>
    </lineage>
</organism>
<name>A0A0P1HBR0_9RHOB</name>